<dbReference type="RefSeq" id="WP_200657524.1">
    <property type="nucleotide sequence ID" value="NZ_JAENSR010000002.1"/>
</dbReference>
<organism evidence="1 2">
    <name type="scientific">Pseudomonas haemolytica</name>
    <dbReference type="NCBI Taxonomy" id="2600065"/>
    <lineage>
        <taxon>Bacteria</taxon>
        <taxon>Pseudomonadati</taxon>
        <taxon>Pseudomonadota</taxon>
        <taxon>Gammaproteobacteria</taxon>
        <taxon>Pseudomonadales</taxon>
        <taxon>Pseudomonadaceae</taxon>
        <taxon>Pseudomonas</taxon>
    </lineage>
</organism>
<sequence>MEPDQGEKIMIQRSTAFEQWAQRQGDKLIEYGHENGCFSEIRLRRTHNGLIGLMFIGVYREDGKLITEQIHDISDETDEQASEVAMAEARRWALNTRR</sequence>
<protein>
    <submittedName>
        <fullName evidence="1">Uncharacterized protein</fullName>
    </submittedName>
</protein>
<reference evidence="1 2" key="1">
    <citation type="submission" date="2021-01" db="EMBL/GenBank/DDBJ databases">
        <title>Antibiotic resistance and phylogeny of Pseudomonas spp. isolated over three decades from chicken meat in the Norwegian food chain.</title>
        <authorList>
            <person name="Moen B."/>
        </authorList>
    </citation>
    <scope>NUCLEOTIDE SEQUENCE [LARGE SCALE GENOMIC DNA]</scope>
    <source>
        <strain evidence="1 2">MF6766</strain>
    </source>
</reference>
<gene>
    <name evidence="1" type="ORF">JJD71_08700</name>
</gene>
<proteinExistence type="predicted"/>
<accession>A0ABS1GQ98</accession>
<keyword evidence="2" id="KW-1185">Reference proteome</keyword>
<evidence type="ECO:0000313" key="1">
    <source>
        <dbReference type="EMBL" id="MBK3459141.1"/>
    </source>
</evidence>
<evidence type="ECO:0000313" key="2">
    <source>
        <dbReference type="Proteomes" id="UP000620382"/>
    </source>
</evidence>
<comment type="caution">
    <text evidence="1">The sequence shown here is derived from an EMBL/GenBank/DDBJ whole genome shotgun (WGS) entry which is preliminary data.</text>
</comment>
<dbReference type="EMBL" id="JAENSR010000002">
    <property type="protein sequence ID" value="MBK3459141.1"/>
    <property type="molecule type" value="Genomic_DNA"/>
</dbReference>
<dbReference type="Proteomes" id="UP000620382">
    <property type="component" value="Unassembled WGS sequence"/>
</dbReference>
<name>A0ABS1GQ98_9PSED</name>